<comment type="caution">
    <text evidence="6">The sequence shown here is derived from an EMBL/GenBank/DDBJ whole genome shotgun (WGS) entry which is preliminary data.</text>
</comment>
<dbReference type="RefSeq" id="WP_167703035.1">
    <property type="nucleotide sequence ID" value="NZ_CP118168.1"/>
</dbReference>
<accession>A0A968GG87</accession>
<feature type="active site" description="Proton acceptor" evidence="4">
    <location>
        <position position="198"/>
    </location>
</feature>
<keyword evidence="3 4" id="KW-0443">Lipid metabolism</keyword>
<evidence type="ECO:0000259" key="5">
    <source>
        <dbReference type="PROSITE" id="PS51635"/>
    </source>
</evidence>
<sequence length="290" mass="32760">MYQPRRHFKKLGIVLAGGGGKGAYQIGVLKALVETNLIDKIQVIAGTSVGALNAILYAHKNLALSEYIWLSRVEDKILYKDKRKLEQDWYHWKKMWSEYKAEKRSTSLRRFLSSRQIPFGVFSRDGLSAILREEVDWDTVFNAGIDLFAIATSVEEQKSRSFYLNMETRDDIASILLASSAIPGVFNPVLIAGKQYYDGGLYENLPIDTVYETGCDLILTVPLFRSLDRVKLKSNYPNAHIIELMPENSLNGLSGILDFSPKSVRTLMQAGYSEHITLLHSISELFEIEG</sequence>
<evidence type="ECO:0000313" key="7">
    <source>
        <dbReference type="Proteomes" id="UP000752013"/>
    </source>
</evidence>
<evidence type="ECO:0000313" key="6">
    <source>
        <dbReference type="EMBL" id="NIZ46581.1"/>
    </source>
</evidence>
<feature type="domain" description="PNPLA" evidence="5">
    <location>
        <begin position="13"/>
        <end position="211"/>
    </location>
</feature>
<evidence type="ECO:0000256" key="1">
    <source>
        <dbReference type="ARBA" id="ARBA00022801"/>
    </source>
</evidence>
<feature type="short sequence motif" description="DGA/G" evidence="4">
    <location>
        <begin position="198"/>
        <end position="200"/>
    </location>
</feature>
<evidence type="ECO:0000256" key="4">
    <source>
        <dbReference type="PROSITE-ProRule" id="PRU01161"/>
    </source>
</evidence>
<name>A0A968GG87_9SPIO</name>
<dbReference type="Gene3D" id="3.40.1090.10">
    <property type="entry name" value="Cytosolic phospholipase A2 catalytic domain"/>
    <property type="match status" value="2"/>
</dbReference>
<dbReference type="PANTHER" id="PTHR14226:SF29">
    <property type="entry name" value="NEUROPATHY TARGET ESTERASE SWS"/>
    <property type="match status" value="1"/>
</dbReference>
<reference evidence="6" key="1">
    <citation type="submission" date="2020-03" db="EMBL/GenBank/DDBJ databases">
        <title>Spirochaetal bacteria isolated from arthropods constitute a novel genus Entomospira genus novum within the order Spirochaetales.</title>
        <authorList>
            <person name="Grana-Miraglia L."/>
            <person name="Sikutova S."/>
            <person name="Fingerle V."/>
            <person name="Sing A."/>
            <person name="Castillo-Ramirez S."/>
            <person name="Margos G."/>
            <person name="Rudolf I."/>
        </authorList>
    </citation>
    <scope>NUCLEOTIDE SEQUENCE</scope>
    <source>
        <strain evidence="6">BR208</strain>
    </source>
</reference>
<feature type="short sequence motif" description="GXSXG" evidence="4">
    <location>
        <begin position="46"/>
        <end position="50"/>
    </location>
</feature>
<dbReference type="InterPro" id="IPR016035">
    <property type="entry name" value="Acyl_Trfase/lysoPLipase"/>
</dbReference>
<dbReference type="GO" id="GO:0016042">
    <property type="term" value="P:lipid catabolic process"/>
    <property type="evidence" value="ECO:0007669"/>
    <property type="project" value="UniProtKB-UniRule"/>
</dbReference>
<dbReference type="InterPro" id="IPR050301">
    <property type="entry name" value="NTE"/>
</dbReference>
<keyword evidence="2 4" id="KW-0442">Lipid degradation</keyword>
<dbReference type="PROSITE" id="PS51635">
    <property type="entry name" value="PNPLA"/>
    <property type="match status" value="1"/>
</dbReference>
<keyword evidence="1 4" id="KW-0378">Hydrolase</keyword>
<organism evidence="6 7">
    <name type="scientific">Entomospira nematocerorum</name>
    <dbReference type="NCBI Taxonomy" id="2719987"/>
    <lineage>
        <taxon>Bacteria</taxon>
        <taxon>Pseudomonadati</taxon>
        <taxon>Spirochaetota</taxon>
        <taxon>Spirochaetia</taxon>
        <taxon>Spirochaetales</taxon>
        <taxon>Spirochaetaceae</taxon>
        <taxon>Entomospira</taxon>
    </lineage>
</organism>
<protein>
    <recommendedName>
        <fullName evidence="5">PNPLA domain-containing protein</fullName>
    </recommendedName>
</protein>
<gene>
    <name evidence="6" type="ORF">HCT46_01390</name>
</gene>
<feature type="short sequence motif" description="GXGXXG" evidence="4">
    <location>
        <begin position="17"/>
        <end position="22"/>
    </location>
</feature>
<dbReference type="GO" id="GO:0016787">
    <property type="term" value="F:hydrolase activity"/>
    <property type="evidence" value="ECO:0007669"/>
    <property type="project" value="UniProtKB-UniRule"/>
</dbReference>
<dbReference type="AlphaFoldDB" id="A0A968GG87"/>
<dbReference type="SUPFAM" id="SSF52151">
    <property type="entry name" value="FabD/lysophospholipase-like"/>
    <property type="match status" value="1"/>
</dbReference>
<proteinExistence type="predicted"/>
<evidence type="ECO:0000256" key="2">
    <source>
        <dbReference type="ARBA" id="ARBA00022963"/>
    </source>
</evidence>
<dbReference type="Pfam" id="PF01734">
    <property type="entry name" value="Patatin"/>
    <property type="match status" value="1"/>
</dbReference>
<keyword evidence="7" id="KW-1185">Reference proteome</keyword>
<dbReference type="PANTHER" id="PTHR14226">
    <property type="entry name" value="NEUROPATHY TARGET ESTERASE/SWISS CHEESE D.MELANOGASTER"/>
    <property type="match status" value="1"/>
</dbReference>
<feature type="active site" description="Nucleophile" evidence="4">
    <location>
        <position position="48"/>
    </location>
</feature>
<dbReference type="EMBL" id="JAATLK010000001">
    <property type="protein sequence ID" value="NIZ46581.1"/>
    <property type="molecule type" value="Genomic_DNA"/>
</dbReference>
<dbReference type="Proteomes" id="UP000752013">
    <property type="component" value="Unassembled WGS sequence"/>
</dbReference>
<dbReference type="InterPro" id="IPR002641">
    <property type="entry name" value="PNPLA_dom"/>
</dbReference>
<evidence type="ECO:0000256" key="3">
    <source>
        <dbReference type="ARBA" id="ARBA00023098"/>
    </source>
</evidence>